<dbReference type="EMBL" id="VFRP01000019">
    <property type="protein sequence ID" value="TPE48846.1"/>
    <property type="molecule type" value="Genomic_DNA"/>
</dbReference>
<dbReference type="AlphaFoldDB" id="A0A501WSS3"/>
<accession>A0A501WSS3</accession>
<organism evidence="2 3">
    <name type="scientific">Amaricoccus solimangrovi</name>
    <dbReference type="NCBI Taxonomy" id="2589815"/>
    <lineage>
        <taxon>Bacteria</taxon>
        <taxon>Pseudomonadati</taxon>
        <taxon>Pseudomonadota</taxon>
        <taxon>Alphaproteobacteria</taxon>
        <taxon>Rhodobacterales</taxon>
        <taxon>Paracoccaceae</taxon>
        <taxon>Amaricoccus</taxon>
    </lineage>
</organism>
<dbReference type="Proteomes" id="UP000319255">
    <property type="component" value="Unassembled WGS sequence"/>
</dbReference>
<name>A0A501WSS3_9RHOB</name>
<feature type="compositionally biased region" description="Gly residues" evidence="1">
    <location>
        <begin position="105"/>
        <end position="114"/>
    </location>
</feature>
<dbReference type="OrthoDB" id="7868851at2"/>
<dbReference type="RefSeq" id="WP_140455276.1">
    <property type="nucleotide sequence ID" value="NZ_VFRP01000019.1"/>
</dbReference>
<sequence length="114" mass="11866">MHRQIGILVSAMILGAQLGSPAKAEQPSADELREIASLLSSDDYSGLRTYLRAHPELLIEDTTLAGLLRQFLAGSNSAASGLDSDLNDALRRFSSQDSSTTDSAPGGGGGASLY</sequence>
<keyword evidence="3" id="KW-1185">Reference proteome</keyword>
<evidence type="ECO:0000256" key="1">
    <source>
        <dbReference type="SAM" id="MobiDB-lite"/>
    </source>
</evidence>
<gene>
    <name evidence="2" type="ORF">FJM51_16690</name>
</gene>
<reference evidence="2 3" key="1">
    <citation type="submission" date="2019-06" db="EMBL/GenBank/DDBJ databases">
        <title>A novel bacterium of genus Amaricoccus, isolated from marine sediment.</title>
        <authorList>
            <person name="Huang H."/>
            <person name="Mo K."/>
            <person name="Hu Y."/>
        </authorList>
    </citation>
    <scope>NUCLEOTIDE SEQUENCE [LARGE SCALE GENOMIC DNA]</scope>
    <source>
        <strain evidence="2 3">HB172011</strain>
    </source>
</reference>
<protein>
    <submittedName>
        <fullName evidence="2">Uncharacterized protein</fullName>
    </submittedName>
</protein>
<proteinExistence type="predicted"/>
<evidence type="ECO:0000313" key="3">
    <source>
        <dbReference type="Proteomes" id="UP000319255"/>
    </source>
</evidence>
<evidence type="ECO:0000313" key="2">
    <source>
        <dbReference type="EMBL" id="TPE48846.1"/>
    </source>
</evidence>
<comment type="caution">
    <text evidence="2">The sequence shown here is derived from an EMBL/GenBank/DDBJ whole genome shotgun (WGS) entry which is preliminary data.</text>
</comment>
<feature type="region of interest" description="Disordered" evidence="1">
    <location>
        <begin position="93"/>
        <end position="114"/>
    </location>
</feature>
<feature type="compositionally biased region" description="Polar residues" evidence="1">
    <location>
        <begin position="93"/>
        <end position="103"/>
    </location>
</feature>